<dbReference type="InterPro" id="IPR021765">
    <property type="entry name" value="UstYa-like"/>
</dbReference>
<proteinExistence type="inferred from homology"/>
<evidence type="ECO:0000256" key="1">
    <source>
        <dbReference type="ARBA" id="ARBA00004685"/>
    </source>
</evidence>
<dbReference type="Proteomes" id="UP000307440">
    <property type="component" value="Unassembled WGS sequence"/>
</dbReference>
<keyword evidence="3" id="KW-0472">Membrane</keyword>
<feature type="transmembrane region" description="Helical" evidence="3">
    <location>
        <begin position="12"/>
        <end position="37"/>
    </location>
</feature>
<keyword evidence="3" id="KW-0812">Transmembrane</keyword>
<evidence type="ECO:0000256" key="3">
    <source>
        <dbReference type="SAM" id="Phobius"/>
    </source>
</evidence>
<protein>
    <submittedName>
        <fullName evidence="4">Uncharacterized protein</fullName>
    </submittedName>
</protein>
<gene>
    <name evidence="4" type="ORF">FA15DRAFT_670435</name>
</gene>
<keyword evidence="3" id="KW-1133">Transmembrane helix</keyword>
<dbReference type="AlphaFoldDB" id="A0A5C3KUI9"/>
<keyword evidence="5" id="KW-1185">Reference proteome</keyword>
<reference evidence="4 5" key="1">
    <citation type="journal article" date="2019" name="Nat. Ecol. Evol.">
        <title>Megaphylogeny resolves global patterns of mushroom evolution.</title>
        <authorList>
            <person name="Varga T."/>
            <person name="Krizsan K."/>
            <person name="Foldi C."/>
            <person name="Dima B."/>
            <person name="Sanchez-Garcia M."/>
            <person name="Sanchez-Ramirez S."/>
            <person name="Szollosi G.J."/>
            <person name="Szarkandi J.G."/>
            <person name="Papp V."/>
            <person name="Albert L."/>
            <person name="Andreopoulos W."/>
            <person name="Angelini C."/>
            <person name="Antonin V."/>
            <person name="Barry K.W."/>
            <person name="Bougher N.L."/>
            <person name="Buchanan P."/>
            <person name="Buyck B."/>
            <person name="Bense V."/>
            <person name="Catcheside P."/>
            <person name="Chovatia M."/>
            <person name="Cooper J."/>
            <person name="Damon W."/>
            <person name="Desjardin D."/>
            <person name="Finy P."/>
            <person name="Geml J."/>
            <person name="Haridas S."/>
            <person name="Hughes K."/>
            <person name="Justo A."/>
            <person name="Karasinski D."/>
            <person name="Kautmanova I."/>
            <person name="Kiss B."/>
            <person name="Kocsube S."/>
            <person name="Kotiranta H."/>
            <person name="LaButti K.M."/>
            <person name="Lechner B.E."/>
            <person name="Liimatainen K."/>
            <person name="Lipzen A."/>
            <person name="Lukacs Z."/>
            <person name="Mihaltcheva S."/>
            <person name="Morgado L.N."/>
            <person name="Niskanen T."/>
            <person name="Noordeloos M.E."/>
            <person name="Ohm R.A."/>
            <person name="Ortiz-Santana B."/>
            <person name="Ovrebo C."/>
            <person name="Racz N."/>
            <person name="Riley R."/>
            <person name="Savchenko A."/>
            <person name="Shiryaev A."/>
            <person name="Soop K."/>
            <person name="Spirin V."/>
            <person name="Szebenyi C."/>
            <person name="Tomsovsky M."/>
            <person name="Tulloss R.E."/>
            <person name="Uehling J."/>
            <person name="Grigoriev I.V."/>
            <person name="Vagvolgyi C."/>
            <person name="Papp T."/>
            <person name="Martin F.M."/>
            <person name="Miettinen O."/>
            <person name="Hibbett D.S."/>
            <person name="Nagy L.G."/>
        </authorList>
    </citation>
    <scope>NUCLEOTIDE SEQUENCE [LARGE SCALE GENOMIC DNA]</scope>
    <source>
        <strain evidence="4 5">CBS 121175</strain>
    </source>
</reference>
<dbReference type="GO" id="GO:0043386">
    <property type="term" value="P:mycotoxin biosynthetic process"/>
    <property type="evidence" value="ECO:0007669"/>
    <property type="project" value="InterPro"/>
</dbReference>
<evidence type="ECO:0000256" key="2">
    <source>
        <dbReference type="ARBA" id="ARBA00035112"/>
    </source>
</evidence>
<dbReference type="EMBL" id="ML210217">
    <property type="protein sequence ID" value="TFK23513.1"/>
    <property type="molecule type" value="Genomic_DNA"/>
</dbReference>
<evidence type="ECO:0000313" key="4">
    <source>
        <dbReference type="EMBL" id="TFK23513.1"/>
    </source>
</evidence>
<accession>A0A5C3KUI9</accession>
<dbReference type="PANTHER" id="PTHR33365">
    <property type="entry name" value="YALI0B05434P"/>
    <property type="match status" value="1"/>
</dbReference>
<sequence length="200" mass="22991">MGCQGRGVLDWTAIVLFAASILLLLLTLIEIGTFKVLEKPRVYSYRGSDYPREWDLPPLQRAQITMENSVHFAYNTTLGEKEWEAALPSGGGMLHFGENMEEPYTISMFHQIRCLNVIRKGLIKFEDGGRMQKPDALVHHCMNYLRQMVLCRSDLQLEHARHLARGIVVSDITHSTCKDWTAVYEAAEENHRMYQVHRAK</sequence>
<comment type="similarity">
    <text evidence="2">Belongs to the ustYa family.</text>
</comment>
<name>A0A5C3KUI9_COPMA</name>
<comment type="pathway">
    <text evidence="1">Mycotoxin biosynthesis.</text>
</comment>
<dbReference type="PANTHER" id="PTHR33365:SF4">
    <property type="entry name" value="CYCLOCHLOROTINE BIOSYNTHESIS PROTEIN O"/>
    <property type="match status" value="1"/>
</dbReference>
<evidence type="ECO:0000313" key="5">
    <source>
        <dbReference type="Proteomes" id="UP000307440"/>
    </source>
</evidence>
<dbReference type="Pfam" id="PF11807">
    <property type="entry name" value="UstYa"/>
    <property type="match status" value="1"/>
</dbReference>
<dbReference type="OrthoDB" id="3687641at2759"/>
<organism evidence="4 5">
    <name type="scientific">Coprinopsis marcescibilis</name>
    <name type="common">Agaric fungus</name>
    <name type="synonym">Psathyrella marcescibilis</name>
    <dbReference type="NCBI Taxonomy" id="230819"/>
    <lineage>
        <taxon>Eukaryota</taxon>
        <taxon>Fungi</taxon>
        <taxon>Dikarya</taxon>
        <taxon>Basidiomycota</taxon>
        <taxon>Agaricomycotina</taxon>
        <taxon>Agaricomycetes</taxon>
        <taxon>Agaricomycetidae</taxon>
        <taxon>Agaricales</taxon>
        <taxon>Agaricineae</taxon>
        <taxon>Psathyrellaceae</taxon>
        <taxon>Coprinopsis</taxon>
    </lineage>
</organism>